<evidence type="ECO:0000256" key="5">
    <source>
        <dbReference type="ARBA" id="ARBA00022475"/>
    </source>
</evidence>
<dbReference type="OMA" id="WIERTEG"/>
<dbReference type="PhylomeDB" id="B3RJ19"/>
<dbReference type="EMBL" id="DS985241">
    <property type="protein sequence ID" value="EDV29044.1"/>
    <property type="molecule type" value="Genomic_DNA"/>
</dbReference>
<dbReference type="CTD" id="6750204"/>
<evidence type="ECO:0000256" key="24">
    <source>
        <dbReference type="ARBA" id="ARBA00047969"/>
    </source>
</evidence>
<dbReference type="InterPro" id="IPR029069">
    <property type="entry name" value="HotDog_dom_sf"/>
</dbReference>
<evidence type="ECO:0000256" key="18">
    <source>
        <dbReference type="ARBA" id="ARBA00038456"/>
    </source>
</evidence>
<evidence type="ECO:0000256" key="25">
    <source>
        <dbReference type="ARBA" id="ARBA00048074"/>
    </source>
</evidence>
<comment type="catalytic activity">
    <reaction evidence="22">
        <text>octanoyl-CoA + H2O = octanoate + CoA + H(+)</text>
        <dbReference type="Rhea" id="RHEA:30143"/>
        <dbReference type="ChEBI" id="CHEBI:15377"/>
        <dbReference type="ChEBI" id="CHEBI:15378"/>
        <dbReference type="ChEBI" id="CHEBI:25646"/>
        <dbReference type="ChEBI" id="CHEBI:57287"/>
        <dbReference type="ChEBI" id="CHEBI:57386"/>
    </reaction>
    <physiologicalReaction direction="left-to-right" evidence="22">
        <dbReference type="Rhea" id="RHEA:30144"/>
    </physiologicalReaction>
</comment>
<evidence type="ECO:0000256" key="21">
    <source>
        <dbReference type="ARBA" id="ARBA00043210"/>
    </source>
</evidence>
<proteinExistence type="inferred from homology"/>
<dbReference type="AlphaFoldDB" id="B3RJ19"/>
<keyword evidence="6" id="KW-0963">Cytoplasm</keyword>
<evidence type="ECO:0000256" key="7">
    <source>
        <dbReference type="ARBA" id="ARBA00022703"/>
    </source>
</evidence>
<comment type="catalytic activity">
    <reaction evidence="25">
        <text>dodecanoyl-CoA + H2O = dodecanoate + CoA + H(+)</text>
        <dbReference type="Rhea" id="RHEA:30135"/>
        <dbReference type="ChEBI" id="CHEBI:15377"/>
        <dbReference type="ChEBI" id="CHEBI:15378"/>
        <dbReference type="ChEBI" id="CHEBI:18262"/>
        <dbReference type="ChEBI" id="CHEBI:57287"/>
        <dbReference type="ChEBI" id="CHEBI:57375"/>
    </reaction>
    <physiologicalReaction direction="left-to-right" evidence="25">
        <dbReference type="Rhea" id="RHEA:30136"/>
    </physiologicalReaction>
</comment>
<evidence type="ECO:0000256" key="1">
    <source>
        <dbReference type="ARBA" id="ARBA00004496"/>
    </source>
</evidence>
<evidence type="ECO:0000256" key="8">
    <source>
        <dbReference type="ARBA" id="ARBA00022792"/>
    </source>
</evidence>
<evidence type="ECO:0000256" key="17">
    <source>
        <dbReference type="ARBA" id="ARBA00037002"/>
    </source>
</evidence>
<comment type="catalytic activity">
    <reaction evidence="23">
        <text>hexadecanoyl-CoA + H2O = hexadecanoate + CoA + H(+)</text>
        <dbReference type="Rhea" id="RHEA:16645"/>
        <dbReference type="ChEBI" id="CHEBI:7896"/>
        <dbReference type="ChEBI" id="CHEBI:15377"/>
        <dbReference type="ChEBI" id="CHEBI:15378"/>
        <dbReference type="ChEBI" id="CHEBI:57287"/>
        <dbReference type="ChEBI" id="CHEBI:57379"/>
        <dbReference type="EC" id="3.1.2.2"/>
    </reaction>
    <physiologicalReaction direction="left-to-right" evidence="23">
        <dbReference type="Rhea" id="RHEA:16646"/>
    </physiologicalReaction>
</comment>
<evidence type="ECO:0000256" key="12">
    <source>
        <dbReference type="ARBA" id="ARBA00023098"/>
    </source>
</evidence>
<keyword evidence="14" id="KW-0472">Membrane</keyword>
<dbReference type="GO" id="GO:0016787">
    <property type="term" value="F:hydrolase activity"/>
    <property type="evidence" value="ECO:0007669"/>
    <property type="project" value="UniProtKB-KW"/>
</dbReference>
<dbReference type="SUPFAM" id="SSF54637">
    <property type="entry name" value="Thioesterase/thiol ester dehydrase-isomerase"/>
    <property type="match status" value="1"/>
</dbReference>
<sequence>MSVNSKRIQVRKHVKLANDENWKCKLDIWKANESWSDDCKTVFQELSNLGDDWVQVAVICEDPGHRCYFNCHDEQDKVFTVAMFYSKSRNRIRGVAQFGQYSQSASGVVHTGALSTIIDTVSGILINLVCVAVTISMSIRYKQILLIEESAQFNCWIERTEGRKAIVKMVITSIDKGRTFAEGETVWMIPRNG</sequence>
<evidence type="ECO:0000256" key="20">
    <source>
        <dbReference type="ARBA" id="ARBA00040123"/>
    </source>
</evidence>
<comment type="catalytic activity">
    <reaction evidence="24">
        <text>decanoyl-CoA + H2O = decanoate + CoA + H(+)</text>
        <dbReference type="Rhea" id="RHEA:40059"/>
        <dbReference type="ChEBI" id="CHEBI:15377"/>
        <dbReference type="ChEBI" id="CHEBI:15378"/>
        <dbReference type="ChEBI" id="CHEBI:27689"/>
        <dbReference type="ChEBI" id="CHEBI:57287"/>
        <dbReference type="ChEBI" id="CHEBI:61430"/>
    </reaction>
    <physiologicalReaction direction="left-to-right" evidence="24">
        <dbReference type="Rhea" id="RHEA:40060"/>
    </physiologicalReaction>
</comment>
<dbReference type="InterPro" id="IPR052365">
    <property type="entry name" value="THEM4/THEM5_acyl-CoA_thioest"/>
</dbReference>
<evidence type="ECO:0000256" key="22">
    <source>
        <dbReference type="ARBA" id="ARBA00047588"/>
    </source>
</evidence>
<dbReference type="Gene3D" id="3.10.129.10">
    <property type="entry name" value="Hotdog Thioesterase"/>
    <property type="match status" value="1"/>
</dbReference>
<evidence type="ECO:0000256" key="23">
    <source>
        <dbReference type="ARBA" id="ARBA00047734"/>
    </source>
</evidence>
<dbReference type="RefSeq" id="XP_002108246.1">
    <property type="nucleotide sequence ID" value="XM_002108210.1"/>
</dbReference>
<comment type="catalytic activity">
    <reaction evidence="17">
        <text>(9Z)-octadecenoyl-CoA + H2O = (9Z)-octadecenoate + CoA + H(+)</text>
        <dbReference type="Rhea" id="RHEA:40139"/>
        <dbReference type="ChEBI" id="CHEBI:15377"/>
        <dbReference type="ChEBI" id="CHEBI:15378"/>
        <dbReference type="ChEBI" id="CHEBI:30823"/>
        <dbReference type="ChEBI" id="CHEBI:57287"/>
        <dbReference type="ChEBI" id="CHEBI:57387"/>
    </reaction>
    <physiologicalReaction direction="left-to-right" evidence="17">
        <dbReference type="Rhea" id="RHEA:40140"/>
    </physiologicalReaction>
</comment>
<keyword evidence="15" id="KW-0966">Cell projection</keyword>
<keyword evidence="12" id="KW-0443">Lipid metabolism</keyword>
<evidence type="ECO:0000256" key="15">
    <source>
        <dbReference type="ARBA" id="ARBA00023273"/>
    </source>
</evidence>
<dbReference type="Proteomes" id="UP000009022">
    <property type="component" value="Unassembled WGS sequence"/>
</dbReference>
<dbReference type="GeneID" id="6750204"/>
<dbReference type="InParanoid" id="B3RJ19"/>
<reference evidence="28 29" key="1">
    <citation type="journal article" date="2008" name="Nature">
        <title>The Trichoplax genome and the nature of placozoans.</title>
        <authorList>
            <person name="Srivastava M."/>
            <person name="Begovic E."/>
            <person name="Chapman J."/>
            <person name="Putnam N.H."/>
            <person name="Hellsten U."/>
            <person name="Kawashima T."/>
            <person name="Kuo A."/>
            <person name="Mitros T."/>
            <person name="Salamov A."/>
            <person name="Carpenter M.L."/>
            <person name="Signorovitch A.Y."/>
            <person name="Moreno M.A."/>
            <person name="Kamm K."/>
            <person name="Grimwood J."/>
            <person name="Schmutz J."/>
            <person name="Shapiro H."/>
            <person name="Grigoriev I.V."/>
            <person name="Buss L.W."/>
            <person name="Schierwater B."/>
            <person name="Dellaporta S.L."/>
            <person name="Rokhsar D.S."/>
        </authorList>
    </citation>
    <scope>NUCLEOTIDE SEQUENCE [LARGE SCALE GENOMIC DNA]</scope>
    <source>
        <strain evidence="28 29">Grell-BS-1999</strain>
    </source>
</reference>
<evidence type="ECO:0000256" key="6">
    <source>
        <dbReference type="ARBA" id="ARBA00022490"/>
    </source>
</evidence>
<evidence type="ECO:0000256" key="3">
    <source>
        <dbReference type="ARBA" id="ARBA00004632"/>
    </source>
</evidence>
<dbReference type="PANTHER" id="PTHR12418">
    <property type="entry name" value="ACYL-COENZYME A THIOESTERASE THEM4"/>
    <property type="match status" value="1"/>
</dbReference>
<keyword evidence="13" id="KW-0496">Mitochondrion</keyword>
<dbReference type="PANTHER" id="PTHR12418:SF19">
    <property type="entry name" value="ACYL-COENZYME A THIOESTERASE THEM4"/>
    <property type="match status" value="1"/>
</dbReference>
<keyword evidence="5" id="KW-1003">Cell membrane</keyword>
<gene>
    <name evidence="28" type="ORF">TRIADDRAFT_52537</name>
</gene>
<keyword evidence="11" id="KW-0809">Transit peptide</keyword>
<evidence type="ECO:0000256" key="19">
    <source>
        <dbReference type="ARBA" id="ARBA00038848"/>
    </source>
</evidence>
<keyword evidence="7" id="KW-0053">Apoptosis</keyword>
<dbReference type="Pfam" id="PF03061">
    <property type="entry name" value="4HBT"/>
    <property type="match status" value="1"/>
</dbReference>
<dbReference type="EC" id="3.1.2.2" evidence="19"/>
<evidence type="ECO:0000256" key="16">
    <source>
        <dbReference type="ARBA" id="ARBA00035852"/>
    </source>
</evidence>
<comment type="catalytic activity">
    <reaction evidence="16">
        <text>(5Z,8Z,11Z,14Z)-eicosatetraenoyl-CoA + H2O = (5Z,8Z,11Z,14Z)-eicosatetraenoate + CoA + H(+)</text>
        <dbReference type="Rhea" id="RHEA:40151"/>
        <dbReference type="ChEBI" id="CHEBI:15377"/>
        <dbReference type="ChEBI" id="CHEBI:15378"/>
        <dbReference type="ChEBI" id="CHEBI:32395"/>
        <dbReference type="ChEBI" id="CHEBI:57287"/>
        <dbReference type="ChEBI" id="CHEBI:57368"/>
    </reaction>
    <physiologicalReaction direction="left-to-right" evidence="16">
        <dbReference type="Rhea" id="RHEA:40152"/>
    </physiologicalReaction>
</comment>
<dbReference type="GO" id="GO:0005758">
    <property type="term" value="C:mitochondrial intermembrane space"/>
    <property type="evidence" value="ECO:0007669"/>
    <property type="project" value="UniProtKB-SubCell"/>
</dbReference>
<dbReference type="InterPro" id="IPR006683">
    <property type="entry name" value="Thioestr_dom"/>
</dbReference>
<dbReference type="eggNOG" id="KOG4781">
    <property type="taxonomic scope" value="Eukaryota"/>
</dbReference>
<evidence type="ECO:0000313" key="29">
    <source>
        <dbReference type="Proteomes" id="UP000009022"/>
    </source>
</evidence>
<comment type="catalytic activity">
    <reaction evidence="26">
        <text>tetradecanoyl-CoA + H2O = tetradecanoate + CoA + H(+)</text>
        <dbReference type="Rhea" id="RHEA:40119"/>
        <dbReference type="ChEBI" id="CHEBI:15377"/>
        <dbReference type="ChEBI" id="CHEBI:15378"/>
        <dbReference type="ChEBI" id="CHEBI:30807"/>
        <dbReference type="ChEBI" id="CHEBI:57287"/>
        <dbReference type="ChEBI" id="CHEBI:57385"/>
    </reaction>
    <physiologicalReaction direction="left-to-right" evidence="26">
        <dbReference type="Rhea" id="RHEA:40120"/>
    </physiologicalReaction>
</comment>
<evidence type="ECO:0000256" key="14">
    <source>
        <dbReference type="ARBA" id="ARBA00023136"/>
    </source>
</evidence>
<protein>
    <recommendedName>
        <fullName evidence="20">Acyl-coenzyme A thioesterase THEM4</fullName>
        <ecNumber evidence="19">3.1.2.2</ecNumber>
    </recommendedName>
    <alternativeName>
        <fullName evidence="21">Thioesterase superfamily member 4</fullName>
    </alternativeName>
</protein>
<keyword evidence="8" id="KW-0999">Mitochondrion inner membrane</keyword>
<dbReference type="KEGG" id="tad:TRIADDRAFT_52537"/>
<evidence type="ECO:0000256" key="4">
    <source>
        <dbReference type="ARBA" id="ARBA00004637"/>
    </source>
</evidence>
<keyword evidence="29" id="KW-1185">Reference proteome</keyword>
<comment type="similarity">
    <text evidence="18">Belongs to the THEM4/THEM5 thioesterase family.</text>
</comment>
<accession>B3RJ19</accession>
<evidence type="ECO:0000256" key="13">
    <source>
        <dbReference type="ARBA" id="ARBA00023128"/>
    </source>
</evidence>
<dbReference type="CDD" id="cd03443">
    <property type="entry name" value="PaaI_thioesterase"/>
    <property type="match status" value="1"/>
</dbReference>
<evidence type="ECO:0000259" key="27">
    <source>
        <dbReference type="Pfam" id="PF03061"/>
    </source>
</evidence>
<feature type="domain" description="Thioesterase" evidence="27">
    <location>
        <begin position="107"/>
        <end position="175"/>
    </location>
</feature>
<name>B3RJ19_TRIAD</name>
<dbReference type="FunCoup" id="B3RJ19">
    <property type="interactions" value="104"/>
</dbReference>
<organism evidence="28 29">
    <name type="scientific">Trichoplax adhaerens</name>
    <name type="common">Trichoplax reptans</name>
    <dbReference type="NCBI Taxonomy" id="10228"/>
    <lineage>
        <taxon>Eukaryota</taxon>
        <taxon>Metazoa</taxon>
        <taxon>Placozoa</taxon>
        <taxon>Uniplacotomia</taxon>
        <taxon>Trichoplacea</taxon>
        <taxon>Trichoplacidae</taxon>
        <taxon>Trichoplax</taxon>
    </lineage>
</organism>
<keyword evidence="9" id="KW-0378">Hydrolase</keyword>
<evidence type="ECO:0000256" key="9">
    <source>
        <dbReference type="ARBA" id="ARBA00022801"/>
    </source>
</evidence>
<dbReference type="GO" id="GO:0006631">
    <property type="term" value="P:fatty acid metabolic process"/>
    <property type="evidence" value="ECO:0007669"/>
    <property type="project" value="UniProtKB-KW"/>
</dbReference>
<evidence type="ECO:0000256" key="26">
    <source>
        <dbReference type="ARBA" id="ARBA00048180"/>
    </source>
</evidence>
<comment type="subcellular location">
    <subcellularLocation>
        <location evidence="3">Cell projection</location>
        <location evidence="3">Ruffle membrane</location>
    </subcellularLocation>
    <subcellularLocation>
        <location evidence="1">Cytoplasm</location>
    </subcellularLocation>
    <subcellularLocation>
        <location evidence="4">Mitochondrion inner membrane</location>
        <topology evidence="4">Peripheral membrane protein</topology>
    </subcellularLocation>
    <subcellularLocation>
        <location evidence="2">Mitochondrion intermembrane space</location>
    </subcellularLocation>
</comment>
<evidence type="ECO:0000313" key="28">
    <source>
        <dbReference type="EMBL" id="EDV29044.1"/>
    </source>
</evidence>
<dbReference type="GO" id="GO:0006915">
    <property type="term" value="P:apoptotic process"/>
    <property type="evidence" value="ECO:0007669"/>
    <property type="project" value="UniProtKB-KW"/>
</dbReference>
<dbReference type="OrthoDB" id="506431at2759"/>
<dbReference type="GO" id="GO:0005743">
    <property type="term" value="C:mitochondrial inner membrane"/>
    <property type="evidence" value="ECO:0007669"/>
    <property type="project" value="UniProtKB-SubCell"/>
</dbReference>
<keyword evidence="10" id="KW-0276">Fatty acid metabolism</keyword>
<dbReference type="HOGENOM" id="CLU_1410499_0_0_1"/>
<evidence type="ECO:0000256" key="10">
    <source>
        <dbReference type="ARBA" id="ARBA00022832"/>
    </source>
</evidence>
<dbReference type="GO" id="GO:0032587">
    <property type="term" value="C:ruffle membrane"/>
    <property type="evidence" value="ECO:0007669"/>
    <property type="project" value="UniProtKB-SubCell"/>
</dbReference>
<evidence type="ECO:0000256" key="11">
    <source>
        <dbReference type="ARBA" id="ARBA00022946"/>
    </source>
</evidence>
<dbReference type="STRING" id="10228.B3RJ19"/>
<evidence type="ECO:0000256" key="2">
    <source>
        <dbReference type="ARBA" id="ARBA00004569"/>
    </source>
</evidence>